<dbReference type="EMBL" id="JAQIZZ010000005">
    <property type="protein sequence ID" value="KAJ5540412.1"/>
    <property type="molecule type" value="Genomic_DNA"/>
</dbReference>
<proteinExistence type="predicted"/>
<evidence type="ECO:0000313" key="2">
    <source>
        <dbReference type="Proteomes" id="UP001220324"/>
    </source>
</evidence>
<dbReference type="Proteomes" id="UP001220324">
    <property type="component" value="Unassembled WGS sequence"/>
</dbReference>
<gene>
    <name evidence="1" type="ORF">N7494_005488</name>
</gene>
<keyword evidence="2" id="KW-1185">Reference proteome</keyword>
<evidence type="ECO:0000313" key="1">
    <source>
        <dbReference type="EMBL" id="KAJ5540412.1"/>
    </source>
</evidence>
<dbReference type="AlphaFoldDB" id="A0AAD6CUL1"/>
<name>A0AAD6CUL1_9EURO</name>
<reference evidence="1 2" key="1">
    <citation type="journal article" date="2023" name="IMA Fungus">
        <title>Comparative genomic study of the Penicillium genus elucidates a diverse pangenome and 15 lateral gene transfer events.</title>
        <authorList>
            <person name="Petersen C."/>
            <person name="Sorensen T."/>
            <person name="Nielsen M.R."/>
            <person name="Sondergaard T.E."/>
            <person name="Sorensen J.L."/>
            <person name="Fitzpatrick D.A."/>
            <person name="Frisvad J.C."/>
            <person name="Nielsen K.L."/>
        </authorList>
    </citation>
    <scope>NUCLEOTIDE SEQUENCE [LARGE SCALE GENOMIC DNA]</scope>
    <source>
        <strain evidence="1 2">IBT 35679</strain>
    </source>
</reference>
<protein>
    <submittedName>
        <fullName evidence="1">Uncharacterized protein</fullName>
    </submittedName>
</protein>
<accession>A0AAD6CUL1</accession>
<dbReference type="Gene3D" id="3.40.630.30">
    <property type="match status" value="1"/>
</dbReference>
<comment type="caution">
    <text evidence="1">The sequence shown here is derived from an EMBL/GenBank/DDBJ whole genome shotgun (WGS) entry which is preliminary data.</text>
</comment>
<sequence length="331" mass="37286">MSSELFDSAPFHICTARQRPDLLKSLDQPDHPLNLLWPKFLDQDPIFQLFVPALTQIDYFAQYQFLAVEKCDVTNEEQVIGMARSIPFFWLEISNLHPVSRLSDHTKLLHTLPDGGYDAILSRGIQQYLAQEGLCDPLGSPTLDPPNALSALSVAVRKDRRKSGLAEIFIRTMKQVAIDQGLSAMVVPLRPTSKSSYPKTSLAEYVRWTKGASYFAECCASDISNISSSINSQQQNPEHVFDPWLRKHLRLGGQMVKVAHRSMRVRGSAEQWSNWTGVDFRGYALQNRCCDDSSVVEVTVPGGLVPVKYDYRTDVGIYVEPNIWISHDLKS</sequence>
<organism evidence="1 2">
    <name type="scientific">Penicillium frequentans</name>
    <dbReference type="NCBI Taxonomy" id="3151616"/>
    <lineage>
        <taxon>Eukaryota</taxon>
        <taxon>Fungi</taxon>
        <taxon>Dikarya</taxon>
        <taxon>Ascomycota</taxon>
        <taxon>Pezizomycotina</taxon>
        <taxon>Eurotiomycetes</taxon>
        <taxon>Eurotiomycetidae</taxon>
        <taxon>Eurotiales</taxon>
        <taxon>Aspergillaceae</taxon>
        <taxon>Penicillium</taxon>
    </lineage>
</organism>